<name>A0A0A9AAD7_ARUDO</name>
<reference evidence="1" key="1">
    <citation type="submission" date="2014-09" db="EMBL/GenBank/DDBJ databases">
        <authorList>
            <person name="Magalhaes I.L.F."/>
            <person name="Oliveira U."/>
            <person name="Santos F.R."/>
            <person name="Vidigal T.H.D.A."/>
            <person name="Brescovit A.D."/>
            <person name="Santos A.J."/>
        </authorList>
    </citation>
    <scope>NUCLEOTIDE SEQUENCE</scope>
    <source>
        <tissue evidence="1">Shoot tissue taken approximately 20 cm above the soil surface</tissue>
    </source>
</reference>
<sequence>MSVLVEGLLVSAGWDEMIYIWPFGRDPRVM</sequence>
<dbReference type="EMBL" id="GBRH01250977">
    <property type="protein sequence ID" value="JAD46918.1"/>
    <property type="molecule type" value="Transcribed_RNA"/>
</dbReference>
<organism evidence="1">
    <name type="scientific">Arundo donax</name>
    <name type="common">Giant reed</name>
    <name type="synonym">Donax arundinaceus</name>
    <dbReference type="NCBI Taxonomy" id="35708"/>
    <lineage>
        <taxon>Eukaryota</taxon>
        <taxon>Viridiplantae</taxon>
        <taxon>Streptophyta</taxon>
        <taxon>Embryophyta</taxon>
        <taxon>Tracheophyta</taxon>
        <taxon>Spermatophyta</taxon>
        <taxon>Magnoliopsida</taxon>
        <taxon>Liliopsida</taxon>
        <taxon>Poales</taxon>
        <taxon>Poaceae</taxon>
        <taxon>PACMAD clade</taxon>
        <taxon>Arundinoideae</taxon>
        <taxon>Arundineae</taxon>
        <taxon>Arundo</taxon>
    </lineage>
</organism>
<reference evidence="1" key="2">
    <citation type="journal article" date="2015" name="Data Brief">
        <title>Shoot transcriptome of the giant reed, Arundo donax.</title>
        <authorList>
            <person name="Barrero R.A."/>
            <person name="Guerrero F.D."/>
            <person name="Moolhuijzen P."/>
            <person name="Goolsby J.A."/>
            <person name="Tidwell J."/>
            <person name="Bellgard S.E."/>
            <person name="Bellgard M.I."/>
        </authorList>
    </citation>
    <scope>NUCLEOTIDE SEQUENCE</scope>
    <source>
        <tissue evidence="1">Shoot tissue taken approximately 20 cm above the soil surface</tissue>
    </source>
</reference>
<evidence type="ECO:0000313" key="1">
    <source>
        <dbReference type="EMBL" id="JAD46918.1"/>
    </source>
</evidence>
<accession>A0A0A9AAD7</accession>
<protein>
    <submittedName>
        <fullName evidence="1">Uncharacterized protein</fullName>
    </submittedName>
</protein>
<proteinExistence type="predicted"/>
<dbReference type="AlphaFoldDB" id="A0A0A9AAD7"/>